<evidence type="ECO:0000313" key="3">
    <source>
        <dbReference type="EMBL" id="SEA49004.1"/>
    </source>
</evidence>
<sequence length="212" mass="23089">MKKSISRHLLLLALVAATQTGCAQIVMGIYCSGKEGNMLCPSPDRAKILGETYSGEELIRRIFRPNKNDAGEEWSFDPQFFAQQALVYQLQKKPADPAYTKLRQIALDAHYQSDVGVVGNILAQTGTCAAMNIAVEMVASSWKGTPTAPPLPVQAQAPSGYDYPPDPPPTRKTIRETGYWVLNSISSSSDKACLQKVRSQLPPPPSGWEAIP</sequence>
<dbReference type="AlphaFoldDB" id="A0A1H4BLS6"/>
<dbReference type="RefSeq" id="WP_093067410.1">
    <property type="nucleotide sequence ID" value="NZ_FNQP01000008.1"/>
</dbReference>
<feature type="chain" id="PRO_5011502039" description="Lipoprotein" evidence="2">
    <location>
        <begin position="24"/>
        <end position="212"/>
    </location>
</feature>
<proteinExistence type="predicted"/>
<name>A0A1H4BLS6_9GAMM</name>
<dbReference type="STRING" id="525918.SAMN05660964_01710"/>
<evidence type="ECO:0000256" key="2">
    <source>
        <dbReference type="SAM" id="SignalP"/>
    </source>
</evidence>
<keyword evidence="4" id="KW-1185">Reference proteome</keyword>
<evidence type="ECO:0000313" key="4">
    <source>
        <dbReference type="Proteomes" id="UP000199397"/>
    </source>
</evidence>
<evidence type="ECO:0008006" key="5">
    <source>
        <dbReference type="Google" id="ProtNLM"/>
    </source>
</evidence>
<accession>A0A1H4BLS6</accession>
<keyword evidence="2" id="KW-0732">Signal</keyword>
<organism evidence="3 4">
    <name type="scientific">Thiothrix caldifontis</name>
    <dbReference type="NCBI Taxonomy" id="525918"/>
    <lineage>
        <taxon>Bacteria</taxon>
        <taxon>Pseudomonadati</taxon>
        <taxon>Pseudomonadota</taxon>
        <taxon>Gammaproteobacteria</taxon>
        <taxon>Thiotrichales</taxon>
        <taxon>Thiotrichaceae</taxon>
        <taxon>Thiothrix</taxon>
    </lineage>
</organism>
<evidence type="ECO:0000256" key="1">
    <source>
        <dbReference type="SAM" id="MobiDB-lite"/>
    </source>
</evidence>
<gene>
    <name evidence="3" type="ORF">SAMN05660964_01710</name>
</gene>
<dbReference type="EMBL" id="FNQP01000008">
    <property type="protein sequence ID" value="SEA49004.1"/>
    <property type="molecule type" value="Genomic_DNA"/>
</dbReference>
<feature type="region of interest" description="Disordered" evidence="1">
    <location>
        <begin position="149"/>
        <end position="172"/>
    </location>
</feature>
<feature type="signal peptide" evidence="2">
    <location>
        <begin position="1"/>
        <end position="23"/>
    </location>
</feature>
<dbReference type="Proteomes" id="UP000199397">
    <property type="component" value="Unassembled WGS sequence"/>
</dbReference>
<protein>
    <recommendedName>
        <fullName evidence="5">Lipoprotein</fullName>
    </recommendedName>
</protein>
<reference evidence="3 4" key="1">
    <citation type="submission" date="2016-10" db="EMBL/GenBank/DDBJ databases">
        <authorList>
            <person name="de Groot N.N."/>
        </authorList>
    </citation>
    <scope>NUCLEOTIDE SEQUENCE [LARGE SCALE GENOMIC DNA]</scope>
    <source>
        <strain evidence="3 4">DSM 21228</strain>
    </source>
</reference>